<dbReference type="InterPro" id="IPR017853">
    <property type="entry name" value="GH"/>
</dbReference>
<evidence type="ECO:0000256" key="6">
    <source>
        <dbReference type="ARBA" id="ARBA00023277"/>
    </source>
</evidence>
<keyword evidence="6" id="KW-0119">Carbohydrate metabolism</keyword>
<dbReference type="EMBL" id="FNZH01000005">
    <property type="protein sequence ID" value="SEJ55140.1"/>
    <property type="molecule type" value="Genomic_DNA"/>
</dbReference>
<dbReference type="RefSeq" id="WP_092176237.1">
    <property type="nucleotide sequence ID" value="NZ_FNZH01000005.1"/>
</dbReference>
<keyword evidence="7" id="KW-0326">Glycosidase</keyword>
<keyword evidence="10" id="KW-1185">Reference proteome</keyword>
<protein>
    <recommendedName>
        <fullName evidence="4">non-reducing end alpha-L-arabinofuranosidase</fullName>
        <ecNumber evidence="4">3.2.1.55</ecNumber>
    </recommendedName>
</protein>
<organism evidence="9 10">
    <name type="scientific">Cyclobacterium xiamenense</name>
    <dbReference type="NCBI Taxonomy" id="1297121"/>
    <lineage>
        <taxon>Bacteria</taxon>
        <taxon>Pseudomonadati</taxon>
        <taxon>Bacteroidota</taxon>
        <taxon>Cytophagia</taxon>
        <taxon>Cytophagales</taxon>
        <taxon>Cyclobacteriaceae</taxon>
        <taxon>Cyclobacterium</taxon>
    </lineage>
</organism>
<evidence type="ECO:0000256" key="4">
    <source>
        <dbReference type="ARBA" id="ARBA00012670"/>
    </source>
</evidence>
<dbReference type="InterPro" id="IPR006311">
    <property type="entry name" value="TAT_signal"/>
</dbReference>
<evidence type="ECO:0000313" key="9">
    <source>
        <dbReference type="EMBL" id="SEJ55140.1"/>
    </source>
</evidence>
<dbReference type="Proteomes" id="UP000199403">
    <property type="component" value="Unassembled WGS sequence"/>
</dbReference>
<dbReference type="Gene3D" id="3.20.20.80">
    <property type="entry name" value="Glycosidases"/>
    <property type="match status" value="1"/>
</dbReference>
<dbReference type="STRING" id="1416801.SAMN05192553_10537"/>
<dbReference type="OrthoDB" id="9758333at2"/>
<proteinExistence type="inferred from homology"/>
<dbReference type="PANTHER" id="PTHR43576">
    <property type="entry name" value="ALPHA-L-ARABINOFURANOSIDASE C-RELATED"/>
    <property type="match status" value="1"/>
</dbReference>
<evidence type="ECO:0000256" key="1">
    <source>
        <dbReference type="ARBA" id="ARBA00001462"/>
    </source>
</evidence>
<evidence type="ECO:0000256" key="2">
    <source>
        <dbReference type="ARBA" id="ARBA00007186"/>
    </source>
</evidence>
<comment type="similarity">
    <text evidence="2">Belongs to the glycosyl hydrolase 51 family.</text>
</comment>
<dbReference type="GO" id="GO:0046556">
    <property type="term" value="F:alpha-L-arabinofuranosidase activity"/>
    <property type="evidence" value="ECO:0007669"/>
    <property type="project" value="UniProtKB-EC"/>
</dbReference>
<dbReference type="InterPro" id="IPR013780">
    <property type="entry name" value="Glyco_hydro_b"/>
</dbReference>
<dbReference type="PANTHER" id="PTHR43576:SF2">
    <property type="entry name" value="INTRACELLULAR EXO-ALPHA-L-ARABINOFURANOSIDASE 2"/>
    <property type="match status" value="1"/>
</dbReference>
<dbReference type="InterPro" id="IPR055235">
    <property type="entry name" value="ASD1_cat"/>
</dbReference>
<dbReference type="SMART" id="SM00813">
    <property type="entry name" value="Alpha-L-AF_C"/>
    <property type="match status" value="1"/>
</dbReference>
<evidence type="ECO:0000256" key="7">
    <source>
        <dbReference type="ARBA" id="ARBA00023295"/>
    </source>
</evidence>
<accession>A0A1H6ZZY1</accession>
<keyword evidence="5" id="KW-0378">Hydrolase</keyword>
<dbReference type="InterPro" id="IPR010720">
    <property type="entry name" value="Alpha-L-AF_C"/>
</dbReference>
<gene>
    <name evidence="9" type="ORF">SAMN05192553_10537</name>
</gene>
<comment type="subunit">
    <text evidence="3">Homohexamer; trimer of dimers.</text>
</comment>
<evidence type="ECO:0000313" key="10">
    <source>
        <dbReference type="Proteomes" id="UP000199403"/>
    </source>
</evidence>
<evidence type="ECO:0000259" key="8">
    <source>
        <dbReference type="SMART" id="SM00813"/>
    </source>
</evidence>
<evidence type="ECO:0000256" key="5">
    <source>
        <dbReference type="ARBA" id="ARBA00022801"/>
    </source>
</evidence>
<reference evidence="10" key="1">
    <citation type="submission" date="2016-10" db="EMBL/GenBank/DDBJ databases">
        <authorList>
            <person name="Varghese N."/>
            <person name="Submissions S."/>
        </authorList>
    </citation>
    <scope>NUCLEOTIDE SEQUENCE [LARGE SCALE GENOMIC DNA]</scope>
    <source>
        <strain evidence="10">IBRC-M 10761</strain>
    </source>
</reference>
<dbReference type="PROSITE" id="PS51318">
    <property type="entry name" value="TAT"/>
    <property type="match status" value="1"/>
</dbReference>
<dbReference type="EC" id="3.2.1.55" evidence="4"/>
<dbReference type="AlphaFoldDB" id="A0A1H6ZZY1"/>
<comment type="catalytic activity">
    <reaction evidence="1">
        <text>Hydrolysis of terminal non-reducing alpha-L-arabinofuranoside residues in alpha-L-arabinosides.</text>
        <dbReference type="EC" id="3.2.1.55"/>
    </reaction>
</comment>
<evidence type="ECO:0000256" key="3">
    <source>
        <dbReference type="ARBA" id="ARBA00011165"/>
    </source>
</evidence>
<dbReference type="Pfam" id="PF22848">
    <property type="entry name" value="ASD1_dom"/>
    <property type="match status" value="1"/>
</dbReference>
<dbReference type="SUPFAM" id="SSF51445">
    <property type="entry name" value="(Trans)glycosidases"/>
    <property type="match status" value="1"/>
</dbReference>
<dbReference type="Gene3D" id="2.60.40.1180">
    <property type="entry name" value="Golgi alpha-mannosidase II"/>
    <property type="match status" value="1"/>
</dbReference>
<dbReference type="GO" id="GO:0000272">
    <property type="term" value="P:polysaccharide catabolic process"/>
    <property type="evidence" value="ECO:0007669"/>
    <property type="project" value="TreeGrafter"/>
</dbReference>
<sequence>MSINRRTFIKSAAFAGAGLAASPELSAGARSVVVKAKEGIEIDPEPTFALSPYLYMQFMEPLGRTDGSVEAAWDFSKHAWREDVLEATRELAPSMVRFGGIFSSYYRWREGVGKRSSRVPMQNLLWGGYESNQVGTAEFVDFCRQVGADPLMCVNFESEGSPGWSIDGMGSDRRGTAQEAAEWVDYCNNPDNALRKAHGIEGPLRIPFWQIGNETSYANDRFHLETAVQKTLAFSKEMLRADPSIKLIGWGGLQRWGEGKETFWAREMIERAGEHLDYVAFHHMFNPYGRDPDNPLKGVDYRKDPARTWEYLMNACAFHEKKVVAMREQVEPYQMPMALTECHYSFPGRNRNEVMSTWATGVSYARMANLHERHGDLLKIATMADFCGTRWQVNALMIPIPRSYGEAFLMPVAKVMKLYRKYSGTGYCATTQTPAYLDVTASRKGNTLFAHVVNTHRTSPVKTTLSLKGETIASIKVHEMAADPEFEVIAREPDPLQIQTKEAPIDGTWTFPAASVSAVEIQLV</sequence>
<dbReference type="GO" id="GO:0046373">
    <property type="term" value="P:L-arabinose metabolic process"/>
    <property type="evidence" value="ECO:0007669"/>
    <property type="project" value="InterPro"/>
</dbReference>
<feature type="domain" description="Alpha-L-arabinofuranosidase C-terminal" evidence="8">
    <location>
        <begin position="356"/>
        <end position="515"/>
    </location>
</feature>
<name>A0A1H6ZZY1_9BACT</name>